<accession>A0A9W4UMR3</accession>
<protein>
    <submittedName>
        <fullName evidence="1">Uncharacterized protein</fullName>
    </submittedName>
</protein>
<dbReference type="EMBL" id="CAOQHR010000007">
    <property type="protein sequence ID" value="CAI6337502.1"/>
    <property type="molecule type" value="Genomic_DNA"/>
</dbReference>
<dbReference type="AlphaFoldDB" id="A0A9W4UMR3"/>
<reference evidence="1" key="1">
    <citation type="submission" date="2023-01" db="EMBL/GenBank/DDBJ databases">
        <authorList>
            <person name="Van Ghelder C."/>
            <person name="Rancurel C."/>
        </authorList>
    </citation>
    <scope>NUCLEOTIDE SEQUENCE</scope>
    <source>
        <strain evidence="1">CNCM I-4278</strain>
    </source>
</reference>
<gene>
    <name evidence="1" type="ORF">PDIGIT_LOCUS10614</name>
</gene>
<comment type="caution">
    <text evidence="1">The sequence shown here is derived from an EMBL/GenBank/DDBJ whole genome shotgun (WGS) entry which is preliminary data.</text>
</comment>
<name>A0A9W4UMR3_9PLEO</name>
<organism evidence="1 2">
    <name type="scientific">Periconia digitata</name>
    <dbReference type="NCBI Taxonomy" id="1303443"/>
    <lineage>
        <taxon>Eukaryota</taxon>
        <taxon>Fungi</taxon>
        <taxon>Dikarya</taxon>
        <taxon>Ascomycota</taxon>
        <taxon>Pezizomycotina</taxon>
        <taxon>Dothideomycetes</taxon>
        <taxon>Pleosporomycetidae</taxon>
        <taxon>Pleosporales</taxon>
        <taxon>Massarineae</taxon>
        <taxon>Periconiaceae</taxon>
        <taxon>Periconia</taxon>
    </lineage>
</organism>
<proteinExistence type="predicted"/>
<evidence type="ECO:0000313" key="2">
    <source>
        <dbReference type="Proteomes" id="UP001152607"/>
    </source>
</evidence>
<keyword evidence="2" id="KW-1185">Reference proteome</keyword>
<evidence type="ECO:0000313" key="1">
    <source>
        <dbReference type="EMBL" id="CAI6337502.1"/>
    </source>
</evidence>
<dbReference type="Proteomes" id="UP001152607">
    <property type="component" value="Unassembled WGS sequence"/>
</dbReference>
<sequence>MVFFYHPQAHSISFLCSMQFVSLLKNPDSDRSLIEQLSVRSDSPISHIDARGLPLEYRLVYAALSYLCRLPRVIHLAKNKICAYGKTCGKYTTEPLQAQSFGQIVFY</sequence>